<feature type="compositionally biased region" description="Gly residues" evidence="1">
    <location>
        <begin position="154"/>
        <end position="170"/>
    </location>
</feature>
<dbReference type="GO" id="GO:0006950">
    <property type="term" value="P:response to stress"/>
    <property type="evidence" value="ECO:0007669"/>
    <property type="project" value="UniProtKB-ARBA"/>
</dbReference>
<evidence type="ECO:0000313" key="3">
    <source>
        <dbReference type="EMBL" id="NYB73770.1"/>
    </source>
</evidence>
<dbReference type="RefSeq" id="WP_179237465.1">
    <property type="nucleotide sequence ID" value="NZ_JACBNQ010000004.1"/>
</dbReference>
<gene>
    <name evidence="3" type="ORF">HZF24_06400</name>
</gene>
<dbReference type="EMBL" id="JACBNQ010000004">
    <property type="protein sequence ID" value="NYB73770.1"/>
    <property type="molecule type" value="Genomic_DNA"/>
</dbReference>
<sequence length="211" mass="23436">MLVSEVTAFLEQAYNVLNQHYFGGILPPVIITVQSSPKTNGHYTKFDAWEQSNQGYREINISAENLNRPIQCVIATLIHEMVHHFCDQQGIKDCSRGGVYHNKKFKEQAQQRDLIIEYNPRIGFSVTSPSYALVAFIEGQGWQGIDLSRVGGHSVPGGGSDNAGNSGGDNGKPKSSTRKYQCRVCQNSVRATKEVHIACLDCNTQMFQVEK</sequence>
<feature type="domain" description="SprT-like" evidence="2">
    <location>
        <begin position="11"/>
        <end position="111"/>
    </location>
</feature>
<feature type="region of interest" description="Disordered" evidence="1">
    <location>
        <begin position="153"/>
        <end position="177"/>
    </location>
</feature>
<accession>A0A974BID8</accession>
<name>A0A974BID8_SEDHY</name>
<dbReference type="AlphaFoldDB" id="A0A974BID8"/>
<proteinExistence type="predicted"/>
<reference evidence="3" key="1">
    <citation type="submission" date="2020-07" db="EMBL/GenBank/DDBJ databases">
        <title>Genomic analysis of a strain of Sedimentibacter Hydroxybenzoicus DSM7310.</title>
        <authorList>
            <person name="Ma S."/>
        </authorList>
    </citation>
    <scope>NUCLEOTIDE SEQUENCE</scope>
    <source>
        <strain evidence="3">DSM 7310</strain>
    </source>
</reference>
<evidence type="ECO:0000259" key="2">
    <source>
        <dbReference type="Pfam" id="PF10263"/>
    </source>
</evidence>
<dbReference type="Pfam" id="PF10263">
    <property type="entry name" value="SprT-like"/>
    <property type="match status" value="1"/>
</dbReference>
<dbReference type="Proteomes" id="UP000611629">
    <property type="component" value="Unassembled WGS sequence"/>
</dbReference>
<organism evidence="3 4">
    <name type="scientific">Sedimentibacter hydroxybenzoicus DSM 7310</name>
    <dbReference type="NCBI Taxonomy" id="1123245"/>
    <lineage>
        <taxon>Bacteria</taxon>
        <taxon>Bacillati</taxon>
        <taxon>Bacillota</taxon>
        <taxon>Tissierellia</taxon>
        <taxon>Sedimentibacter</taxon>
    </lineage>
</organism>
<evidence type="ECO:0000313" key="4">
    <source>
        <dbReference type="Proteomes" id="UP000611629"/>
    </source>
</evidence>
<evidence type="ECO:0000256" key="1">
    <source>
        <dbReference type="SAM" id="MobiDB-lite"/>
    </source>
</evidence>
<protein>
    <submittedName>
        <fullName evidence="3">SprT-like domain-containing protein</fullName>
    </submittedName>
</protein>
<keyword evidence="4" id="KW-1185">Reference proteome</keyword>
<comment type="caution">
    <text evidence="3">The sequence shown here is derived from an EMBL/GenBank/DDBJ whole genome shotgun (WGS) entry which is preliminary data.</text>
</comment>
<dbReference type="InterPro" id="IPR006640">
    <property type="entry name" value="SprT-like_domain"/>
</dbReference>